<evidence type="ECO:0000259" key="1">
    <source>
        <dbReference type="PROSITE" id="PS51186"/>
    </source>
</evidence>
<evidence type="ECO:0000313" key="3">
    <source>
        <dbReference type="Proteomes" id="UP001595882"/>
    </source>
</evidence>
<dbReference type="Pfam" id="PF00583">
    <property type="entry name" value="Acetyltransf_1"/>
    <property type="match status" value="1"/>
</dbReference>
<keyword evidence="2" id="KW-0012">Acyltransferase</keyword>
<dbReference type="CDD" id="cd04301">
    <property type="entry name" value="NAT_SF"/>
    <property type="match status" value="1"/>
</dbReference>
<reference evidence="3" key="1">
    <citation type="journal article" date="2019" name="Int. J. Syst. Evol. Microbiol.">
        <title>The Global Catalogue of Microorganisms (GCM) 10K type strain sequencing project: providing services to taxonomists for standard genome sequencing and annotation.</title>
        <authorList>
            <consortium name="The Broad Institute Genomics Platform"/>
            <consortium name="The Broad Institute Genome Sequencing Center for Infectious Disease"/>
            <person name="Wu L."/>
            <person name="Ma J."/>
        </authorList>
    </citation>
    <scope>NUCLEOTIDE SEQUENCE [LARGE SCALE GENOMIC DNA]</scope>
    <source>
        <strain evidence="3">CCUG 37865</strain>
    </source>
</reference>
<dbReference type="Proteomes" id="UP001595882">
    <property type="component" value="Unassembled WGS sequence"/>
</dbReference>
<dbReference type="PROSITE" id="PS51186">
    <property type="entry name" value="GNAT"/>
    <property type="match status" value="1"/>
</dbReference>
<dbReference type="RefSeq" id="WP_390252438.1">
    <property type="nucleotide sequence ID" value="NZ_JBHSDT010000008.1"/>
</dbReference>
<organism evidence="2 3">
    <name type="scientific">Gracilibacillus xinjiangensis</name>
    <dbReference type="NCBI Taxonomy" id="1193282"/>
    <lineage>
        <taxon>Bacteria</taxon>
        <taxon>Bacillati</taxon>
        <taxon>Bacillota</taxon>
        <taxon>Bacilli</taxon>
        <taxon>Bacillales</taxon>
        <taxon>Bacillaceae</taxon>
        <taxon>Gracilibacillus</taxon>
    </lineage>
</organism>
<sequence length="156" mass="17802">MIKKLDITAYQTATEVLSVQIASYMVEAEIISYNKLPPLQDTVESLQQCKEIFYGCFINGNLCGAISFKIEDQVLDIHRLMVHPSSFNKGIAQQLLDSVTENNQIHKYTVSTGKGNLPATRFYEKNGFSITHERKMNDQLQLVFFEKIRNELHDGI</sequence>
<dbReference type="GO" id="GO:0016746">
    <property type="term" value="F:acyltransferase activity"/>
    <property type="evidence" value="ECO:0007669"/>
    <property type="project" value="UniProtKB-KW"/>
</dbReference>
<keyword evidence="3" id="KW-1185">Reference proteome</keyword>
<protein>
    <submittedName>
        <fullName evidence="2">GNAT family N-acetyltransferase</fullName>
        <ecNumber evidence="2">2.3.-.-</ecNumber>
    </submittedName>
</protein>
<keyword evidence="2" id="KW-0808">Transferase</keyword>
<dbReference type="EC" id="2.3.-.-" evidence="2"/>
<feature type="domain" description="N-acetyltransferase" evidence="1">
    <location>
        <begin position="8"/>
        <end position="151"/>
    </location>
</feature>
<evidence type="ECO:0000313" key="2">
    <source>
        <dbReference type="EMBL" id="MFC4403898.1"/>
    </source>
</evidence>
<dbReference type="SUPFAM" id="SSF55729">
    <property type="entry name" value="Acyl-CoA N-acyltransferases (Nat)"/>
    <property type="match status" value="1"/>
</dbReference>
<comment type="caution">
    <text evidence="2">The sequence shown here is derived from an EMBL/GenBank/DDBJ whole genome shotgun (WGS) entry which is preliminary data.</text>
</comment>
<name>A0ABV8WY26_9BACI</name>
<dbReference type="InterPro" id="IPR000182">
    <property type="entry name" value="GNAT_dom"/>
</dbReference>
<dbReference type="EMBL" id="JBHSDT010000008">
    <property type="protein sequence ID" value="MFC4403898.1"/>
    <property type="molecule type" value="Genomic_DNA"/>
</dbReference>
<proteinExistence type="predicted"/>
<dbReference type="Gene3D" id="3.40.630.30">
    <property type="match status" value="1"/>
</dbReference>
<gene>
    <name evidence="2" type="ORF">ACFOY7_12545</name>
</gene>
<accession>A0ABV8WY26</accession>
<dbReference type="InterPro" id="IPR016181">
    <property type="entry name" value="Acyl_CoA_acyltransferase"/>
</dbReference>